<feature type="region of interest" description="Disordered" evidence="1">
    <location>
        <begin position="1331"/>
        <end position="1362"/>
    </location>
</feature>
<dbReference type="SUPFAM" id="SSF53167">
    <property type="entry name" value="Purine and uridine phosphorylases"/>
    <property type="match status" value="1"/>
</dbReference>
<feature type="domain" description="Cyanovirin-N" evidence="2">
    <location>
        <begin position="1227"/>
        <end position="1329"/>
    </location>
</feature>
<sequence length="1362" mass="153598">MASSRLSREDYAIGIICALFEEKAAVEAMLDEEHEALDQKSEDTNSYTFGKIGKHNVVIACLPGGHQGKAAAATVAIHMTHSFPIKLGLMVGIGGGVPSQISDVRLGDVAVSLPVGMHGGVIQYDLGKMESGGFRRKGHLDKPPKALLSAVTSLRANHERHEPNFPAYLSAISKNRRMAKKYGFQGSENDQLFDNNNQPVARDPREDDSPQVFYGTIGSGDLVMKNGGERDSRAAEDKIICFEMEAAGLMNDFPCLVIRGISDYSDARKNDRWQPYAAAVAAAYAKELLSAVSVQEVEELRPARKHLVPFSLKGIPAIDHFVQRDKEMQKLEDFFLDQTPQPVRRKVFVVHGLGGIGKTQLCIEFARKHQAQYTAVLWMDGSSEDALQQSFVKVFPMLPAEEMSADLVEAVKCQRASPEVIVKAVLDWLSLPSNHGWLHIIDNVDHDINAKDKDPSAYDLKKYSAQVDHGSLLITSRLSTLTVPQNSHQLTEMKDDEARALFEDHRGKPVSGVDELTDLKSLLRKLEGMPLALAQAGAYIRQTNMSICEYLGYYNSTWDDLISQQDSYPLQEYAQRSMLTTWKISYQQVENESLEAATLLKLWAFLDPKDLWYELIACAIQLESKIDVPEWLSTLAKTRLKFRSALGLLKKYSLVDNGRDTDNYSMHAVLHSWCRHLVSMTREAFVELAVNIVTRTLPDLTEKGCGALCKRLFPHGQQLLYQLRLGTIWTALHVSPTAYMALAELFNWNRALEETAEILEHALEKGEEILGEDNLRTMYIARRLANAYLNLKKHAEAQQLAEYSLAVLEKLLFSDPGASAAILEEMRLTLEFLGINYREQMKLEDAEGMFKRAIALSEQQQEQHQHTEDVYALDAMIRLGDVYGRQARLTEAEVMLERASKVSSKLYGPYHSFTLKSLVALSGVYDKLGKVVEAKEVAERAAAGFDKIVLEDQHPTALLAEARIRLFSIQGKFAEAILFAERLLTENEARLGPNHRDTLFAAAGLAYLYKKDNRLQEARSLYEDLIPKFEDIFGLRYNDSLMVMQNLAYIYIDDFNMLSEAEELFKRVLTVREEWLGPNYSETLLVASGLAYLYRKDNRLQEARSLYEQLIPKFEDTFGLRHEDSLIVIQNLAYIYIDNFKMLSEAEELLKRVLTVREECLGSDHIDTLKSVSNLRWVYNKQGDQVREVEMCKRALSGCKNILGPEHEYTLATARYLRQALGGIPTGFTFSSRNIVLDEDYKLVASCKCVDGSWLQSSISLNRLLANQGGRFAWNTRGNFVVTARRIRLRFKGHRTFLVAELIDGYCVWQETRVDLDKNIANHDGRLTFVASDEESDEEPGEESDEESDWITCSDSDTSSLS</sequence>
<dbReference type="SUPFAM" id="SSF51322">
    <property type="entry name" value="Cyanovirin-N"/>
    <property type="match status" value="1"/>
</dbReference>
<dbReference type="Gene3D" id="3.40.50.300">
    <property type="entry name" value="P-loop containing nucleotide triphosphate hydrolases"/>
    <property type="match status" value="1"/>
</dbReference>
<dbReference type="InterPro" id="IPR019734">
    <property type="entry name" value="TPR_rpt"/>
</dbReference>
<feature type="non-terminal residue" evidence="3">
    <location>
        <position position="1362"/>
    </location>
</feature>
<evidence type="ECO:0000313" key="3">
    <source>
        <dbReference type="EMBL" id="KAH0218893.1"/>
    </source>
</evidence>
<dbReference type="SMART" id="SM01111">
    <property type="entry name" value="CVNH"/>
    <property type="match status" value="1"/>
</dbReference>
<dbReference type="InterPro" id="IPR053137">
    <property type="entry name" value="NLR-like"/>
</dbReference>
<dbReference type="Pfam" id="PF01048">
    <property type="entry name" value="PNP_UDP_1"/>
    <property type="match status" value="1"/>
</dbReference>
<dbReference type="GO" id="GO:0003824">
    <property type="term" value="F:catalytic activity"/>
    <property type="evidence" value="ECO:0007669"/>
    <property type="project" value="InterPro"/>
</dbReference>
<dbReference type="OrthoDB" id="674604at2759"/>
<evidence type="ECO:0000259" key="2">
    <source>
        <dbReference type="SMART" id="SM01111"/>
    </source>
</evidence>
<dbReference type="PANTHER" id="PTHR46082:SF6">
    <property type="entry name" value="AAA+ ATPASE DOMAIN-CONTAINING PROTEIN-RELATED"/>
    <property type="match status" value="1"/>
</dbReference>
<name>A0A9P8GFL8_AURME</name>
<feature type="compositionally biased region" description="Acidic residues" evidence="1">
    <location>
        <begin position="1332"/>
        <end position="1349"/>
    </location>
</feature>
<dbReference type="Pfam" id="PF13424">
    <property type="entry name" value="TPR_12"/>
    <property type="match status" value="2"/>
</dbReference>
<dbReference type="InterPro" id="IPR035994">
    <property type="entry name" value="Nucleoside_phosphorylase_sf"/>
</dbReference>
<protein>
    <submittedName>
        <fullName evidence="3">Purine and uridine phosphorylase</fullName>
    </submittedName>
</protein>
<dbReference type="Gene3D" id="1.25.40.10">
    <property type="entry name" value="Tetratricopeptide repeat domain"/>
    <property type="match status" value="3"/>
</dbReference>
<dbReference type="Proteomes" id="UP000767238">
    <property type="component" value="Unassembled WGS sequence"/>
</dbReference>
<gene>
    <name evidence="3" type="ORF">KCV03_g6226</name>
</gene>
<dbReference type="Pfam" id="PF13374">
    <property type="entry name" value="TPR_10"/>
    <property type="match status" value="1"/>
</dbReference>
<reference evidence="3" key="1">
    <citation type="journal article" date="2021" name="J Fungi (Basel)">
        <title>Virulence traits and population genomics of the black yeast Aureobasidium melanogenum.</title>
        <authorList>
            <person name="Cernosa A."/>
            <person name="Sun X."/>
            <person name="Gostincar C."/>
            <person name="Fang C."/>
            <person name="Gunde-Cimerman N."/>
            <person name="Song Z."/>
        </authorList>
    </citation>
    <scope>NUCLEOTIDE SEQUENCE</scope>
    <source>
        <strain evidence="3">EXF-8016</strain>
    </source>
</reference>
<dbReference type="SUPFAM" id="SSF52540">
    <property type="entry name" value="P-loop containing nucleoside triphosphate hydrolases"/>
    <property type="match status" value="1"/>
</dbReference>
<accession>A0A9P8GFL8</accession>
<reference evidence="3" key="2">
    <citation type="submission" date="2021-08" db="EMBL/GenBank/DDBJ databases">
        <authorList>
            <person name="Gostincar C."/>
            <person name="Sun X."/>
            <person name="Song Z."/>
            <person name="Gunde-Cimerman N."/>
        </authorList>
    </citation>
    <scope>NUCLEOTIDE SEQUENCE</scope>
    <source>
        <strain evidence="3">EXF-8016</strain>
    </source>
</reference>
<evidence type="ECO:0000313" key="4">
    <source>
        <dbReference type="Proteomes" id="UP000767238"/>
    </source>
</evidence>
<feature type="region of interest" description="Disordered" evidence="1">
    <location>
        <begin position="187"/>
        <end position="210"/>
    </location>
</feature>
<evidence type="ECO:0000256" key="1">
    <source>
        <dbReference type="SAM" id="MobiDB-lite"/>
    </source>
</evidence>
<dbReference type="GO" id="GO:0043531">
    <property type="term" value="F:ADP binding"/>
    <property type="evidence" value="ECO:0007669"/>
    <property type="project" value="InterPro"/>
</dbReference>
<dbReference type="Pfam" id="PF08881">
    <property type="entry name" value="CVNH"/>
    <property type="match status" value="1"/>
</dbReference>
<dbReference type="InterPro" id="IPR027417">
    <property type="entry name" value="P-loop_NTPase"/>
</dbReference>
<proteinExistence type="predicted"/>
<dbReference type="InterPro" id="IPR036673">
    <property type="entry name" value="Cyanovirin-N_sf"/>
</dbReference>
<dbReference type="SMART" id="SM00028">
    <property type="entry name" value="TPR"/>
    <property type="match status" value="5"/>
</dbReference>
<comment type="caution">
    <text evidence="3">The sequence shown here is derived from an EMBL/GenBank/DDBJ whole genome shotgun (WGS) entry which is preliminary data.</text>
</comment>
<dbReference type="GO" id="GO:0009116">
    <property type="term" value="P:nucleoside metabolic process"/>
    <property type="evidence" value="ECO:0007669"/>
    <property type="project" value="InterPro"/>
</dbReference>
<organism evidence="3 4">
    <name type="scientific">Aureobasidium melanogenum</name>
    <name type="common">Aureobasidium pullulans var. melanogenum</name>
    <dbReference type="NCBI Taxonomy" id="46634"/>
    <lineage>
        <taxon>Eukaryota</taxon>
        <taxon>Fungi</taxon>
        <taxon>Dikarya</taxon>
        <taxon>Ascomycota</taxon>
        <taxon>Pezizomycotina</taxon>
        <taxon>Dothideomycetes</taxon>
        <taxon>Dothideomycetidae</taxon>
        <taxon>Dothideales</taxon>
        <taxon>Saccotheciaceae</taxon>
        <taxon>Aureobasidium</taxon>
    </lineage>
</organism>
<dbReference type="Gene3D" id="2.30.60.10">
    <property type="entry name" value="Cyanovirin-N"/>
    <property type="match status" value="1"/>
</dbReference>
<dbReference type="Gene3D" id="3.40.50.1580">
    <property type="entry name" value="Nucleoside phosphorylase domain"/>
    <property type="match status" value="1"/>
</dbReference>
<feature type="compositionally biased region" description="Polar residues" evidence="1">
    <location>
        <begin position="1351"/>
        <end position="1362"/>
    </location>
</feature>
<dbReference type="InterPro" id="IPR011058">
    <property type="entry name" value="Cyanovirin-N"/>
</dbReference>
<dbReference type="EMBL" id="JAHFYH010000045">
    <property type="protein sequence ID" value="KAH0218893.1"/>
    <property type="molecule type" value="Genomic_DNA"/>
</dbReference>
<dbReference type="InterPro" id="IPR011990">
    <property type="entry name" value="TPR-like_helical_dom_sf"/>
</dbReference>
<dbReference type="InterPro" id="IPR000845">
    <property type="entry name" value="Nucleoside_phosphorylase_d"/>
</dbReference>
<feature type="compositionally biased region" description="Polar residues" evidence="1">
    <location>
        <begin position="187"/>
        <end position="199"/>
    </location>
</feature>
<dbReference type="SUPFAM" id="SSF48452">
    <property type="entry name" value="TPR-like"/>
    <property type="match status" value="3"/>
</dbReference>
<dbReference type="PANTHER" id="PTHR46082">
    <property type="entry name" value="ATP/GTP-BINDING PROTEIN-RELATED"/>
    <property type="match status" value="1"/>
</dbReference>